<evidence type="ECO:0000256" key="14">
    <source>
        <dbReference type="HAMAP-Rule" id="MF_01520"/>
    </source>
</evidence>
<feature type="binding site" evidence="14">
    <location>
        <begin position="246"/>
        <end position="248"/>
    </location>
    <ligand>
        <name>4-CDP-2-C-methyl-D-erythritol 2-phosphate</name>
        <dbReference type="ChEBI" id="CHEBI:57919"/>
    </ligand>
</feature>
<reference evidence="16 17" key="1">
    <citation type="submission" date="2018-02" db="EMBL/GenBank/DDBJ databases">
        <title>Complete genome of the streamlined marine actinobacterium Pontimonas salivibrio CL-TW6 adapted to coastal planktonic lifestype.</title>
        <authorList>
            <person name="Cho B.C."/>
            <person name="Hardies S.C."/>
            <person name="Jang G.I."/>
            <person name="Hwang C.Y."/>
        </authorList>
    </citation>
    <scope>NUCLEOTIDE SEQUENCE [LARGE SCALE GENOMIC DNA]</scope>
    <source>
        <strain evidence="16 17">CL-TW6</strain>
    </source>
</reference>
<name>A0A2L2BSI2_9MICO</name>
<dbReference type="RefSeq" id="WP_104914086.1">
    <property type="nucleotide sequence ID" value="NZ_CP026923.1"/>
</dbReference>
<feature type="binding site" evidence="14">
    <location>
        <position position="280"/>
    </location>
    <ligand>
        <name>a divalent metal cation</name>
        <dbReference type="ChEBI" id="CHEBI:60240"/>
    </ligand>
</feature>
<evidence type="ECO:0000256" key="11">
    <source>
        <dbReference type="ARBA" id="ARBA00023229"/>
    </source>
</evidence>
<evidence type="ECO:0000313" key="17">
    <source>
        <dbReference type="Proteomes" id="UP000243077"/>
    </source>
</evidence>
<protein>
    <recommendedName>
        <fullName evidence="14">Bifunctional enzyme IspD/IspF</fullName>
    </recommendedName>
    <domain>
        <recommendedName>
            <fullName evidence="14">2-C-methyl-D-erythritol 4-phosphate cytidylyltransferase</fullName>
            <ecNumber evidence="14">2.7.7.60</ecNumber>
        </recommendedName>
        <alternativeName>
            <fullName evidence="14">4-diphosphocytidyl-2C-methyl-D-erythritol synthase</fullName>
        </alternativeName>
        <alternativeName>
            <fullName evidence="14">MEP cytidylyltransferase</fullName>
            <shortName evidence="14">MCT</shortName>
        </alternativeName>
    </domain>
    <domain>
        <recommendedName>
            <fullName evidence="14">2-C-methyl-D-erythritol 2,4-cyclodiphosphate synthase</fullName>
            <shortName evidence="14">MECDP-synthase</shortName>
            <shortName evidence="14">MECPP-synthase</shortName>
            <shortName evidence="14">MECPS</shortName>
            <ecNumber evidence="14">4.6.1.12</ecNumber>
        </recommendedName>
    </domain>
</protein>
<feature type="site" description="Transition state stabilizer" evidence="14">
    <location>
        <position position="22"/>
    </location>
</feature>
<evidence type="ECO:0000256" key="2">
    <source>
        <dbReference type="ARBA" id="ARBA00001282"/>
    </source>
</evidence>
<evidence type="ECO:0000256" key="7">
    <source>
        <dbReference type="ARBA" id="ARBA00009789"/>
    </source>
</evidence>
<dbReference type="GO" id="GO:0046872">
    <property type="term" value="F:metal ion binding"/>
    <property type="evidence" value="ECO:0007669"/>
    <property type="project" value="UniProtKB-KW"/>
</dbReference>
<dbReference type="Pfam" id="PF02542">
    <property type="entry name" value="YgbB"/>
    <property type="match status" value="1"/>
</dbReference>
<evidence type="ECO:0000256" key="13">
    <source>
        <dbReference type="ARBA" id="ARBA00023268"/>
    </source>
</evidence>
<proteinExistence type="inferred from homology"/>
<dbReference type="InterPro" id="IPR018294">
    <property type="entry name" value="ISPD_synthase_CS"/>
</dbReference>
<dbReference type="SUPFAM" id="SSF69765">
    <property type="entry name" value="IpsF-like"/>
    <property type="match status" value="1"/>
</dbReference>
<dbReference type="GO" id="GO:0019288">
    <property type="term" value="P:isopentenyl diphosphate biosynthetic process, methylerythritol 4-phosphate pathway"/>
    <property type="evidence" value="ECO:0007669"/>
    <property type="project" value="UniProtKB-UniRule"/>
</dbReference>
<feature type="binding site" evidence="14">
    <location>
        <position position="246"/>
    </location>
    <ligand>
        <name>a divalent metal cation</name>
        <dbReference type="ChEBI" id="CHEBI:60240"/>
    </ligand>
</feature>
<keyword evidence="17" id="KW-1185">Reference proteome</keyword>
<dbReference type="Gene3D" id="3.30.1330.50">
    <property type="entry name" value="2-C-methyl-D-erythritol 2,4-cyclodiphosphate synthase"/>
    <property type="match status" value="1"/>
</dbReference>
<dbReference type="EC" id="4.6.1.12" evidence="14"/>
<dbReference type="PANTHER" id="PTHR32125:SF4">
    <property type="entry name" value="2-C-METHYL-D-ERYTHRITOL 4-PHOSPHATE CYTIDYLYLTRANSFERASE, CHLOROPLASTIC"/>
    <property type="match status" value="1"/>
</dbReference>
<feature type="site" description="Transition state stabilizer" evidence="14">
    <location>
        <position position="15"/>
    </location>
</feature>
<dbReference type="HAMAP" id="MF_00108">
    <property type="entry name" value="IspD"/>
    <property type="match status" value="1"/>
</dbReference>
<dbReference type="InterPro" id="IPR050088">
    <property type="entry name" value="IspD/TarI_cytidylyltransf_bact"/>
</dbReference>
<dbReference type="HAMAP" id="MF_01520">
    <property type="entry name" value="IspDF"/>
    <property type="match status" value="1"/>
</dbReference>
<dbReference type="GO" id="GO:0008685">
    <property type="term" value="F:2-C-methyl-D-erythritol 2,4-cyclodiphosphate synthase activity"/>
    <property type="evidence" value="ECO:0007669"/>
    <property type="project" value="UniProtKB-UniRule"/>
</dbReference>
<evidence type="ECO:0000256" key="4">
    <source>
        <dbReference type="ARBA" id="ARBA00004709"/>
    </source>
</evidence>
<dbReference type="InterPro" id="IPR020555">
    <property type="entry name" value="MECDP_synthase_CS"/>
</dbReference>
<feature type="region of interest" description="2-C-methyl-D-erythritol 4-phosphate cytidylyltransferase" evidence="14">
    <location>
        <begin position="1"/>
        <end position="239"/>
    </location>
</feature>
<feature type="site" description="Transition state stabilizer" evidence="14">
    <location>
        <position position="368"/>
    </location>
</feature>
<keyword evidence="13 14" id="KW-0511">Multifunctional enzyme</keyword>
<keyword evidence="11 14" id="KW-0414">Isoprene biosynthesis</keyword>
<evidence type="ECO:0000259" key="15">
    <source>
        <dbReference type="Pfam" id="PF02542"/>
    </source>
</evidence>
<sequence>MTLSVIVVAAGSGERLGSASPKAFVTLAGKTLLENSLQPLLGLDRPLQVVVVAPEGWLTPAHTLADSVLTKGVSAHDMSFTVVAGGATRTESVRRGLAAVDAGNDYVLIHDAARALTPTEVFQRVIDALEAGHQGVIPVLPVVDTIVPVDPDTSVTAPAHPREELGAVQTPQGFHTASLKAAYEQFGGDATDDAAVLRAAGHDVVAVAGHRESVKVTYPEDLRNLERVVGGVRAPGGGVMVGTGVDVHQFDPSKPLVLGGMDFPGVAGLAGHSDGDVIVHAITDALLAASSLGDLGTHFGVNRPEYEGVASTALLTHALGLLRDAGVTPTSVSVQYIANHPKIGPVRKEMCEALSVLVGAPVHVAGTTTDGLGLTGRGEGAAAIATALVVPHELA</sequence>
<comment type="pathway">
    <text evidence="4 14">Isoprenoid biosynthesis; isopentenyl diphosphate biosynthesis via DXP pathway; isopentenyl diphosphate from 1-deoxy-D-xylulose 5-phosphate: step 4/6.</text>
</comment>
<evidence type="ECO:0000256" key="10">
    <source>
        <dbReference type="ARBA" id="ARBA00022723"/>
    </source>
</evidence>
<dbReference type="InterPro" id="IPR003526">
    <property type="entry name" value="MECDP_synthase"/>
</dbReference>
<keyword evidence="10 14" id="KW-0479">Metal-binding</keyword>
<dbReference type="SUPFAM" id="SSF53448">
    <property type="entry name" value="Nucleotide-diphospho-sugar transferases"/>
    <property type="match status" value="1"/>
</dbReference>
<evidence type="ECO:0000256" key="5">
    <source>
        <dbReference type="ARBA" id="ARBA00004787"/>
    </source>
</evidence>
<gene>
    <name evidence="14" type="primary">ispDF</name>
    <name evidence="16" type="ORF">C3B54_111702</name>
</gene>
<evidence type="ECO:0000256" key="9">
    <source>
        <dbReference type="ARBA" id="ARBA00022695"/>
    </source>
</evidence>
<comment type="cofactor">
    <cofactor evidence="3 14">
        <name>a divalent metal cation</name>
        <dbReference type="ChEBI" id="CHEBI:60240"/>
    </cofactor>
</comment>
<evidence type="ECO:0000313" key="16">
    <source>
        <dbReference type="EMBL" id="AVG24633.1"/>
    </source>
</evidence>
<evidence type="ECO:0000256" key="8">
    <source>
        <dbReference type="ARBA" id="ARBA00022679"/>
    </source>
</evidence>
<comment type="catalytic activity">
    <reaction evidence="1 14">
        <text>4-CDP-2-C-methyl-D-erythritol 2-phosphate = 2-C-methyl-D-erythritol 2,4-cyclic diphosphate + CMP</text>
        <dbReference type="Rhea" id="RHEA:23864"/>
        <dbReference type="ChEBI" id="CHEBI:57919"/>
        <dbReference type="ChEBI" id="CHEBI:58483"/>
        <dbReference type="ChEBI" id="CHEBI:60377"/>
        <dbReference type="EC" id="4.6.1.12"/>
    </reaction>
</comment>
<comment type="function">
    <text evidence="14">Bifunctional enzyme that catalyzes the formation of 4-diphosphocytidyl-2-C-methyl-D-erythritol from CTP and 2-C-methyl-D-erythritol 4-phosphate (MEP) (IspD), and catalyzes the conversion of 4-diphosphocytidyl-2-C-methyl-D-erythritol 2-phosphate (CDP-ME2P) to 2-C-methyl-D-erythritol 2,4-cyclodiphosphate (ME-CPP) with a corresponding release of cytidine 5-monophosphate (CMP) (IspF).</text>
</comment>
<comment type="similarity">
    <text evidence="14">In the C-terminal section; belongs to the IspF family.</text>
</comment>
<organism evidence="16 17">
    <name type="scientific">Pontimonas salivibrio</name>
    <dbReference type="NCBI Taxonomy" id="1159327"/>
    <lineage>
        <taxon>Bacteria</taxon>
        <taxon>Bacillati</taxon>
        <taxon>Actinomycetota</taxon>
        <taxon>Actinomycetes</taxon>
        <taxon>Micrococcales</taxon>
        <taxon>Microbacteriaceae</taxon>
        <taxon>Pontimonas</taxon>
    </lineage>
</organism>
<comment type="similarity">
    <text evidence="7">Belongs to the IspD/TarI cytidylyltransferase family. IspD subfamily.</text>
</comment>
<dbReference type="InterPro" id="IPR034683">
    <property type="entry name" value="IspD/TarI"/>
</dbReference>
<feature type="site" description="Positions MEP for the nucleophilic attack" evidence="14">
    <location>
        <position position="162"/>
    </location>
</feature>
<dbReference type="HAMAP" id="MF_00107">
    <property type="entry name" value="IspF"/>
    <property type="match status" value="1"/>
</dbReference>
<dbReference type="Pfam" id="PF01128">
    <property type="entry name" value="IspD"/>
    <property type="match status" value="1"/>
</dbReference>
<feature type="binding site" evidence="14">
    <location>
        <position position="377"/>
    </location>
    <ligand>
        <name>4-CDP-2-C-methyl-D-erythritol 2-phosphate</name>
        <dbReference type="ChEBI" id="CHEBI:57919"/>
    </ligand>
</feature>
<dbReference type="AlphaFoldDB" id="A0A2L2BSI2"/>
<dbReference type="CDD" id="cd00554">
    <property type="entry name" value="MECDP_synthase"/>
    <property type="match status" value="1"/>
</dbReference>
<dbReference type="KEGG" id="psai:C3B54_111702"/>
<comment type="catalytic activity">
    <reaction evidence="2 14">
        <text>2-C-methyl-D-erythritol 4-phosphate + CTP + H(+) = 4-CDP-2-C-methyl-D-erythritol + diphosphate</text>
        <dbReference type="Rhea" id="RHEA:13429"/>
        <dbReference type="ChEBI" id="CHEBI:15378"/>
        <dbReference type="ChEBI" id="CHEBI:33019"/>
        <dbReference type="ChEBI" id="CHEBI:37563"/>
        <dbReference type="ChEBI" id="CHEBI:57823"/>
        <dbReference type="ChEBI" id="CHEBI:58262"/>
        <dbReference type="EC" id="2.7.7.60"/>
    </reaction>
</comment>
<evidence type="ECO:0000256" key="3">
    <source>
        <dbReference type="ARBA" id="ARBA00001968"/>
    </source>
</evidence>
<accession>A0A2L2BSI2</accession>
<dbReference type="InterPro" id="IPR029044">
    <property type="entry name" value="Nucleotide-diphossugar_trans"/>
</dbReference>
<evidence type="ECO:0000256" key="6">
    <source>
        <dbReference type="ARBA" id="ARBA00008480"/>
    </source>
</evidence>
<evidence type="ECO:0000256" key="1">
    <source>
        <dbReference type="ARBA" id="ARBA00000200"/>
    </source>
</evidence>
<keyword evidence="8 14" id="KW-0808">Transferase</keyword>
<dbReference type="EC" id="2.7.7.60" evidence="14"/>
<dbReference type="PROSITE" id="PS01295">
    <property type="entry name" value="ISPD"/>
    <property type="match status" value="1"/>
</dbReference>
<feature type="binding site" evidence="14">
    <location>
        <begin position="272"/>
        <end position="273"/>
    </location>
    <ligand>
        <name>4-CDP-2-C-methyl-D-erythritol 2-phosphate</name>
        <dbReference type="ChEBI" id="CHEBI:57919"/>
    </ligand>
</feature>
<dbReference type="PANTHER" id="PTHR32125">
    <property type="entry name" value="2-C-METHYL-D-ERYTHRITOL 4-PHOSPHATE CYTIDYLYLTRANSFERASE, CHLOROPLASTIC"/>
    <property type="match status" value="1"/>
</dbReference>
<dbReference type="Proteomes" id="UP000243077">
    <property type="component" value="Chromosome"/>
</dbReference>
<feature type="domain" description="2-C-methyl-D-erythritol 2,4-cyclodiphosphate synthase" evidence="15">
    <location>
        <begin position="240"/>
        <end position="389"/>
    </location>
</feature>
<dbReference type="UniPathway" id="UPA00056">
    <property type="reaction ID" value="UER00093"/>
</dbReference>
<dbReference type="InterPro" id="IPR001228">
    <property type="entry name" value="IspD"/>
</dbReference>
<dbReference type="OrthoDB" id="9802561at2"/>
<dbReference type="InterPro" id="IPR026596">
    <property type="entry name" value="IspD/F"/>
</dbReference>
<dbReference type="Gene3D" id="3.90.550.10">
    <property type="entry name" value="Spore Coat Polysaccharide Biosynthesis Protein SpsA, Chain A"/>
    <property type="match status" value="1"/>
</dbReference>
<comment type="pathway">
    <text evidence="5 14">Isoprenoid biosynthesis; isopentenyl diphosphate biosynthesis via DXP pathway; isopentenyl diphosphate from 1-deoxy-D-xylulose 5-phosphate: step 2/6.</text>
</comment>
<dbReference type="NCBIfam" id="TIGR00453">
    <property type="entry name" value="ispD"/>
    <property type="match status" value="1"/>
</dbReference>
<dbReference type="GO" id="GO:0050518">
    <property type="term" value="F:2-C-methyl-D-erythritol 4-phosphate cytidylyltransferase activity"/>
    <property type="evidence" value="ECO:0007669"/>
    <property type="project" value="UniProtKB-UniRule"/>
</dbReference>
<keyword evidence="12 14" id="KW-0456">Lyase</keyword>
<dbReference type="NCBIfam" id="TIGR00151">
    <property type="entry name" value="ispF"/>
    <property type="match status" value="1"/>
</dbReference>
<feature type="binding site" evidence="14">
    <location>
        <begin position="294"/>
        <end position="296"/>
    </location>
    <ligand>
        <name>4-CDP-2-C-methyl-D-erythritol 2-phosphate</name>
        <dbReference type="ChEBI" id="CHEBI:57919"/>
    </ligand>
</feature>
<dbReference type="InterPro" id="IPR036571">
    <property type="entry name" value="MECDP_synthase_sf"/>
</dbReference>
<dbReference type="CDD" id="cd02516">
    <property type="entry name" value="CDP-ME_synthetase"/>
    <property type="match status" value="1"/>
</dbReference>
<dbReference type="GO" id="GO:0016114">
    <property type="term" value="P:terpenoid biosynthetic process"/>
    <property type="evidence" value="ECO:0007669"/>
    <property type="project" value="InterPro"/>
</dbReference>
<evidence type="ECO:0000256" key="12">
    <source>
        <dbReference type="ARBA" id="ARBA00023239"/>
    </source>
</evidence>
<comment type="similarity">
    <text evidence="14">In the N-terminal section; belongs to the IspD/TarI cytidylyltransferase family. IspD subfamily.</text>
</comment>
<dbReference type="EMBL" id="CP026923">
    <property type="protein sequence ID" value="AVG24633.1"/>
    <property type="molecule type" value="Genomic_DNA"/>
</dbReference>
<comment type="similarity">
    <text evidence="6">Belongs to the IspF family.</text>
</comment>
<feature type="region of interest" description="2-C-methyl-D-erythritol 2,4-cyclodiphosphate synthase" evidence="14">
    <location>
        <begin position="240"/>
        <end position="395"/>
    </location>
</feature>
<feature type="binding site" evidence="14">
    <location>
        <position position="248"/>
    </location>
    <ligand>
        <name>a divalent metal cation</name>
        <dbReference type="ChEBI" id="CHEBI:60240"/>
    </ligand>
</feature>
<comment type="caution">
    <text evidence="14">Lacks conserved residue(s) required for the propagation of feature annotation.</text>
</comment>
<feature type="site" description="Positions MEP for the nucleophilic attack" evidence="14">
    <location>
        <position position="215"/>
    </location>
</feature>
<feature type="binding site" evidence="14">
    <location>
        <begin position="367"/>
        <end position="370"/>
    </location>
    <ligand>
        <name>4-CDP-2-C-methyl-D-erythritol 2-phosphate</name>
        <dbReference type="ChEBI" id="CHEBI:57919"/>
    </ligand>
</feature>
<dbReference type="PROSITE" id="PS01350">
    <property type="entry name" value="ISPF"/>
    <property type="match status" value="1"/>
</dbReference>
<feature type="site" description="Transition state stabilizer" evidence="14">
    <location>
        <position position="272"/>
    </location>
</feature>
<dbReference type="FunFam" id="3.30.1330.50:FF:000003">
    <property type="entry name" value="2-C-methyl-D-erythritol 2,4-cyclodiphosphate synthase"/>
    <property type="match status" value="1"/>
</dbReference>
<keyword evidence="9 14" id="KW-0548">Nucleotidyltransferase</keyword>